<evidence type="ECO:0000256" key="6">
    <source>
        <dbReference type="SAM" id="MobiDB-lite"/>
    </source>
</evidence>
<keyword evidence="4 7" id="KW-1133">Transmembrane helix</keyword>
<dbReference type="GO" id="GO:0000271">
    <property type="term" value="P:polysaccharide biosynthetic process"/>
    <property type="evidence" value="ECO:0007669"/>
    <property type="project" value="InterPro"/>
</dbReference>
<evidence type="ECO:0000256" key="2">
    <source>
        <dbReference type="ARBA" id="ARBA00009399"/>
    </source>
</evidence>
<comment type="similarity">
    <text evidence="2">Belongs to the GtrA family.</text>
</comment>
<evidence type="ECO:0000256" key="4">
    <source>
        <dbReference type="ARBA" id="ARBA00022989"/>
    </source>
</evidence>
<feature type="transmembrane region" description="Helical" evidence="7">
    <location>
        <begin position="72"/>
        <end position="98"/>
    </location>
</feature>
<dbReference type="AlphaFoldDB" id="A0A5Q2FA69"/>
<evidence type="ECO:0000256" key="7">
    <source>
        <dbReference type="SAM" id="Phobius"/>
    </source>
</evidence>
<dbReference type="PANTHER" id="PTHR38459:SF1">
    <property type="entry name" value="PROPHAGE BACTOPRENOL-LINKED GLUCOSE TRANSLOCASE HOMOLOG"/>
    <property type="match status" value="1"/>
</dbReference>
<evidence type="ECO:0000256" key="1">
    <source>
        <dbReference type="ARBA" id="ARBA00004141"/>
    </source>
</evidence>
<comment type="subcellular location">
    <subcellularLocation>
        <location evidence="1">Membrane</location>
        <topology evidence="1">Multi-pass membrane protein</topology>
    </subcellularLocation>
</comment>
<protein>
    <submittedName>
        <fullName evidence="9">GtrA family protein</fullName>
    </submittedName>
</protein>
<dbReference type="EMBL" id="CP045725">
    <property type="protein sequence ID" value="QGF23578.1"/>
    <property type="molecule type" value="Genomic_DNA"/>
</dbReference>
<dbReference type="GO" id="GO:0005886">
    <property type="term" value="C:plasma membrane"/>
    <property type="evidence" value="ECO:0007669"/>
    <property type="project" value="TreeGrafter"/>
</dbReference>
<sequence length="169" mass="18202">MSIRGPIARIRPLLTFCLVGLVNTVVSYAVYLGLRLVVPYLAAYVLGWLVGVGVSFLLNCRFTYRVAPTWRGLVLFPLSSLPNIVLSSAGVVLMVEVLGWDQRVAPLVATVLAVPVGYLIARTILVRPVRPAGQEPTLGERAGHEPAAGPNVGDTSDARRPIAYKVCPR</sequence>
<organism evidence="9 10">
    <name type="scientific">Raineyella fluvialis</name>
    <dbReference type="NCBI Taxonomy" id="2662261"/>
    <lineage>
        <taxon>Bacteria</taxon>
        <taxon>Bacillati</taxon>
        <taxon>Actinomycetota</taxon>
        <taxon>Actinomycetes</taxon>
        <taxon>Propionibacteriales</taxon>
        <taxon>Propionibacteriaceae</taxon>
        <taxon>Raineyella</taxon>
    </lineage>
</organism>
<feature type="region of interest" description="Disordered" evidence="6">
    <location>
        <begin position="136"/>
        <end position="160"/>
    </location>
</feature>
<dbReference type="PANTHER" id="PTHR38459">
    <property type="entry name" value="PROPHAGE BACTOPRENOL-LINKED GLUCOSE TRANSLOCASE HOMOLOG"/>
    <property type="match status" value="1"/>
</dbReference>
<feature type="transmembrane region" description="Helical" evidence="7">
    <location>
        <begin position="37"/>
        <end position="60"/>
    </location>
</feature>
<dbReference type="RefSeq" id="WP_153572109.1">
    <property type="nucleotide sequence ID" value="NZ_CP045725.1"/>
</dbReference>
<reference evidence="9 10" key="1">
    <citation type="submission" date="2019-10" db="EMBL/GenBank/DDBJ databases">
        <title>Genomic analysis of Raineyella sp. CBA3103.</title>
        <authorList>
            <person name="Roh S.W."/>
        </authorList>
    </citation>
    <scope>NUCLEOTIDE SEQUENCE [LARGE SCALE GENOMIC DNA]</scope>
    <source>
        <strain evidence="9 10">CBA3103</strain>
    </source>
</reference>
<evidence type="ECO:0000313" key="9">
    <source>
        <dbReference type="EMBL" id="QGF23578.1"/>
    </source>
</evidence>
<gene>
    <name evidence="9" type="ORF">Rai3103_07760</name>
</gene>
<accession>A0A5Q2FA69</accession>
<keyword evidence="3 7" id="KW-0812">Transmembrane</keyword>
<evidence type="ECO:0000259" key="8">
    <source>
        <dbReference type="Pfam" id="PF04138"/>
    </source>
</evidence>
<evidence type="ECO:0000256" key="5">
    <source>
        <dbReference type="ARBA" id="ARBA00023136"/>
    </source>
</evidence>
<feature type="transmembrane region" description="Helical" evidence="7">
    <location>
        <begin position="12"/>
        <end position="31"/>
    </location>
</feature>
<dbReference type="InterPro" id="IPR007267">
    <property type="entry name" value="GtrA_DPMS_TM"/>
</dbReference>
<dbReference type="KEGG" id="rain:Rai3103_07760"/>
<proteinExistence type="inferred from homology"/>
<evidence type="ECO:0000313" key="10">
    <source>
        <dbReference type="Proteomes" id="UP000386847"/>
    </source>
</evidence>
<name>A0A5Q2FA69_9ACTN</name>
<dbReference type="Pfam" id="PF04138">
    <property type="entry name" value="GtrA_DPMS_TM"/>
    <property type="match status" value="1"/>
</dbReference>
<dbReference type="InterPro" id="IPR051401">
    <property type="entry name" value="GtrA_CellWall_Glycosyl"/>
</dbReference>
<feature type="domain" description="GtrA/DPMS transmembrane" evidence="8">
    <location>
        <begin position="15"/>
        <end position="124"/>
    </location>
</feature>
<evidence type="ECO:0000256" key="3">
    <source>
        <dbReference type="ARBA" id="ARBA00022692"/>
    </source>
</evidence>
<dbReference type="Proteomes" id="UP000386847">
    <property type="component" value="Chromosome"/>
</dbReference>
<feature type="transmembrane region" description="Helical" evidence="7">
    <location>
        <begin position="104"/>
        <end position="121"/>
    </location>
</feature>
<keyword evidence="10" id="KW-1185">Reference proteome</keyword>
<keyword evidence="5 7" id="KW-0472">Membrane</keyword>